<sequence>MGLSAAKESNSPRFKNLTCASVVMCHSRALAFASASGVLTLGSQPRLVVAKRFCGHSRVGRVWWMMDYCEWNV</sequence>
<organism evidence="1 2">
    <name type="scientific">Leucogyrophana mollusca</name>
    <dbReference type="NCBI Taxonomy" id="85980"/>
    <lineage>
        <taxon>Eukaryota</taxon>
        <taxon>Fungi</taxon>
        <taxon>Dikarya</taxon>
        <taxon>Basidiomycota</taxon>
        <taxon>Agaricomycotina</taxon>
        <taxon>Agaricomycetes</taxon>
        <taxon>Agaricomycetidae</taxon>
        <taxon>Boletales</taxon>
        <taxon>Boletales incertae sedis</taxon>
        <taxon>Leucogyrophana</taxon>
    </lineage>
</organism>
<name>A0ACB8BC53_9AGAM</name>
<comment type="caution">
    <text evidence="1">The sequence shown here is derived from an EMBL/GenBank/DDBJ whole genome shotgun (WGS) entry which is preliminary data.</text>
</comment>
<reference evidence="1" key="1">
    <citation type="journal article" date="2021" name="New Phytol.">
        <title>Evolutionary innovations through gain and loss of genes in the ectomycorrhizal Boletales.</title>
        <authorList>
            <person name="Wu G."/>
            <person name="Miyauchi S."/>
            <person name="Morin E."/>
            <person name="Kuo A."/>
            <person name="Drula E."/>
            <person name="Varga T."/>
            <person name="Kohler A."/>
            <person name="Feng B."/>
            <person name="Cao Y."/>
            <person name="Lipzen A."/>
            <person name="Daum C."/>
            <person name="Hundley H."/>
            <person name="Pangilinan J."/>
            <person name="Johnson J."/>
            <person name="Barry K."/>
            <person name="LaButti K."/>
            <person name="Ng V."/>
            <person name="Ahrendt S."/>
            <person name="Min B."/>
            <person name="Choi I.G."/>
            <person name="Park H."/>
            <person name="Plett J.M."/>
            <person name="Magnuson J."/>
            <person name="Spatafora J.W."/>
            <person name="Nagy L.G."/>
            <person name="Henrissat B."/>
            <person name="Grigoriev I.V."/>
            <person name="Yang Z.L."/>
            <person name="Xu J."/>
            <person name="Martin F.M."/>
        </authorList>
    </citation>
    <scope>NUCLEOTIDE SEQUENCE</scope>
    <source>
        <strain evidence="1">KUC20120723A-06</strain>
    </source>
</reference>
<evidence type="ECO:0000313" key="2">
    <source>
        <dbReference type="Proteomes" id="UP000790709"/>
    </source>
</evidence>
<proteinExistence type="predicted"/>
<gene>
    <name evidence="1" type="ORF">BV22DRAFT_1036594</name>
</gene>
<dbReference type="Proteomes" id="UP000790709">
    <property type="component" value="Unassembled WGS sequence"/>
</dbReference>
<dbReference type="EMBL" id="MU266459">
    <property type="protein sequence ID" value="KAH7923204.1"/>
    <property type="molecule type" value="Genomic_DNA"/>
</dbReference>
<protein>
    <submittedName>
        <fullName evidence="1">Uncharacterized protein</fullName>
    </submittedName>
</protein>
<accession>A0ACB8BC53</accession>
<evidence type="ECO:0000313" key="1">
    <source>
        <dbReference type="EMBL" id="KAH7923204.1"/>
    </source>
</evidence>
<keyword evidence="2" id="KW-1185">Reference proteome</keyword>